<evidence type="ECO:0000313" key="3">
    <source>
        <dbReference type="Proteomes" id="UP000007800"/>
    </source>
</evidence>
<dbReference type="RefSeq" id="XP_002786430.1">
    <property type="nucleotide sequence ID" value="XM_002786384.1"/>
</dbReference>
<dbReference type="GeneID" id="9048880"/>
<gene>
    <name evidence="2" type="ORF">Pmar_PMAR005131</name>
</gene>
<evidence type="ECO:0000256" key="1">
    <source>
        <dbReference type="SAM" id="MobiDB-lite"/>
    </source>
</evidence>
<reference evidence="2 3" key="1">
    <citation type="submission" date="2008-07" db="EMBL/GenBank/DDBJ databases">
        <authorList>
            <person name="El-Sayed N."/>
            <person name="Caler E."/>
            <person name="Inman J."/>
            <person name="Amedeo P."/>
            <person name="Hass B."/>
            <person name="Wortman J."/>
        </authorList>
    </citation>
    <scope>NUCLEOTIDE SEQUENCE [LARGE SCALE GENOMIC DNA]</scope>
    <source>
        <strain evidence="3">ATCC 50983 / TXsc</strain>
    </source>
</reference>
<keyword evidence="3" id="KW-1185">Reference proteome</keyword>
<proteinExistence type="predicted"/>
<feature type="region of interest" description="Disordered" evidence="1">
    <location>
        <begin position="1"/>
        <end position="50"/>
    </location>
</feature>
<accession>C5KAQ0</accession>
<dbReference type="EMBL" id="GG671811">
    <property type="protein sequence ID" value="EER18226.1"/>
    <property type="molecule type" value="Genomic_DNA"/>
</dbReference>
<feature type="compositionally biased region" description="Low complexity" evidence="1">
    <location>
        <begin position="211"/>
        <end position="221"/>
    </location>
</feature>
<feature type="compositionally biased region" description="Polar residues" evidence="1">
    <location>
        <begin position="1"/>
        <end position="19"/>
    </location>
</feature>
<feature type="region of interest" description="Disordered" evidence="1">
    <location>
        <begin position="133"/>
        <end position="164"/>
    </location>
</feature>
<name>C5KAQ0_PERM5</name>
<feature type="compositionally biased region" description="Polar residues" evidence="1">
    <location>
        <begin position="180"/>
        <end position="192"/>
    </location>
</feature>
<organism evidence="3">
    <name type="scientific">Perkinsus marinus (strain ATCC 50983 / TXsc)</name>
    <dbReference type="NCBI Taxonomy" id="423536"/>
    <lineage>
        <taxon>Eukaryota</taxon>
        <taxon>Sar</taxon>
        <taxon>Alveolata</taxon>
        <taxon>Perkinsozoa</taxon>
        <taxon>Perkinsea</taxon>
        <taxon>Perkinsida</taxon>
        <taxon>Perkinsidae</taxon>
        <taxon>Perkinsus</taxon>
    </lineage>
</organism>
<evidence type="ECO:0000313" key="2">
    <source>
        <dbReference type="EMBL" id="EER18226.1"/>
    </source>
</evidence>
<feature type="region of interest" description="Disordered" evidence="1">
    <location>
        <begin position="180"/>
        <end position="221"/>
    </location>
</feature>
<sequence>MAKRSQMQSVAGGLQNEQQLKMALGSGTKAPSPIPQRGASQGIGAQTTGAKMSQAAVQSLLQSMLSQQQGQQRAGAAVAAAAAPRAQSTIARQQGSNQAAAAAGGPMGRANLGNLNQLYQSLLTQFTHGTAGIRHQGGVTPAGPASPSPSASAAGGGVGSGTRTMPVLQNMLQNIFANNRSGSGYSTATTPKGSGIRAQQGASITATPSLQQQQQQRPPYQQFYYGNAVGGGTSIPSKAVFPGPKAPSPAAAYGNSGGPSGPGV</sequence>
<protein>
    <submittedName>
        <fullName evidence="2">Uncharacterized protein</fullName>
    </submittedName>
</protein>
<dbReference type="AlphaFoldDB" id="C5KAQ0"/>
<feature type="region of interest" description="Disordered" evidence="1">
    <location>
        <begin position="234"/>
        <end position="264"/>
    </location>
</feature>
<dbReference type="Proteomes" id="UP000007800">
    <property type="component" value="Unassembled WGS sequence"/>
</dbReference>
<feature type="compositionally biased region" description="Gly residues" evidence="1">
    <location>
        <begin position="255"/>
        <end position="264"/>
    </location>
</feature>
<dbReference type="InParanoid" id="C5KAQ0"/>
<feature type="compositionally biased region" description="Polar residues" evidence="1">
    <location>
        <begin position="200"/>
        <end position="210"/>
    </location>
</feature>
<feature type="compositionally biased region" description="Low complexity" evidence="1">
    <location>
        <begin position="137"/>
        <end position="153"/>
    </location>
</feature>